<dbReference type="AlphaFoldDB" id="A0A1F5Y064"/>
<name>A0A1F5Y064_9BACT</name>
<comment type="caution">
    <text evidence="1">The sequence shown here is derived from an EMBL/GenBank/DDBJ whole genome shotgun (WGS) entry which is preliminary data.</text>
</comment>
<dbReference type="STRING" id="1798364.A3G54_00725"/>
<sequence>MLVDKVTKLYFYFRNISANTDKWHLLKAEIEKLEHGIDEEVYKLYGLTDEGIKIVENGLENIV</sequence>
<dbReference type="EMBL" id="MFIQ01000014">
    <property type="protein sequence ID" value="OGF93509.1"/>
    <property type="molecule type" value="Genomic_DNA"/>
</dbReference>
<proteinExistence type="predicted"/>
<evidence type="ECO:0000313" key="2">
    <source>
        <dbReference type="Proteomes" id="UP000178894"/>
    </source>
</evidence>
<protein>
    <submittedName>
        <fullName evidence="1">Uncharacterized protein</fullName>
    </submittedName>
</protein>
<evidence type="ECO:0000313" key="1">
    <source>
        <dbReference type="EMBL" id="OGF93509.1"/>
    </source>
</evidence>
<gene>
    <name evidence="1" type="ORF">A3G54_00725</name>
</gene>
<accession>A0A1F5Y064</accession>
<dbReference type="Proteomes" id="UP000178894">
    <property type="component" value="Unassembled WGS sequence"/>
</dbReference>
<organism evidence="1 2">
    <name type="scientific">Candidatus Giovannonibacteria bacterium RIFCSPLOWO2_12_FULL_44_15</name>
    <dbReference type="NCBI Taxonomy" id="1798364"/>
    <lineage>
        <taxon>Bacteria</taxon>
        <taxon>Candidatus Giovannoniibacteriota</taxon>
    </lineage>
</organism>
<reference evidence="1 2" key="1">
    <citation type="journal article" date="2016" name="Nat. Commun.">
        <title>Thousands of microbial genomes shed light on interconnected biogeochemical processes in an aquifer system.</title>
        <authorList>
            <person name="Anantharaman K."/>
            <person name="Brown C.T."/>
            <person name="Hug L.A."/>
            <person name="Sharon I."/>
            <person name="Castelle C.J."/>
            <person name="Probst A.J."/>
            <person name="Thomas B.C."/>
            <person name="Singh A."/>
            <person name="Wilkins M.J."/>
            <person name="Karaoz U."/>
            <person name="Brodie E.L."/>
            <person name="Williams K.H."/>
            <person name="Hubbard S.S."/>
            <person name="Banfield J.F."/>
        </authorList>
    </citation>
    <scope>NUCLEOTIDE SEQUENCE [LARGE SCALE GENOMIC DNA]</scope>
</reference>